<reference evidence="1" key="2">
    <citation type="submission" date="2025-08" db="UniProtKB">
        <authorList>
            <consortium name="Ensembl"/>
        </authorList>
    </citation>
    <scope>IDENTIFICATION</scope>
</reference>
<accession>A0A8C5H0V1</accession>
<name>A0A8C5H0V1_GOUWI</name>
<proteinExistence type="predicted"/>
<protein>
    <submittedName>
        <fullName evidence="1">Uncharacterized LOC114465442</fullName>
    </submittedName>
</protein>
<dbReference type="PANTHER" id="PTHR20908">
    <property type="entry name" value="LD15586P"/>
    <property type="match status" value="1"/>
</dbReference>
<keyword evidence="2" id="KW-1185">Reference proteome</keyword>
<organism evidence="1 2">
    <name type="scientific">Gouania willdenowi</name>
    <name type="common">Blunt-snouted clingfish</name>
    <name type="synonym">Lepadogaster willdenowi</name>
    <dbReference type="NCBI Taxonomy" id="441366"/>
    <lineage>
        <taxon>Eukaryota</taxon>
        <taxon>Metazoa</taxon>
        <taxon>Chordata</taxon>
        <taxon>Craniata</taxon>
        <taxon>Vertebrata</taxon>
        <taxon>Euteleostomi</taxon>
        <taxon>Actinopterygii</taxon>
        <taxon>Neopterygii</taxon>
        <taxon>Teleostei</taxon>
        <taxon>Neoteleostei</taxon>
        <taxon>Acanthomorphata</taxon>
        <taxon>Ovalentaria</taxon>
        <taxon>Blenniimorphae</taxon>
        <taxon>Blenniiformes</taxon>
        <taxon>Gobiesocoidei</taxon>
        <taxon>Gobiesocidae</taxon>
        <taxon>Gobiesocinae</taxon>
        <taxon>Gouania</taxon>
    </lineage>
</organism>
<evidence type="ECO:0000313" key="2">
    <source>
        <dbReference type="Proteomes" id="UP000694680"/>
    </source>
</evidence>
<dbReference type="InterPro" id="IPR029058">
    <property type="entry name" value="AB_hydrolase_fold"/>
</dbReference>
<reference evidence="1" key="1">
    <citation type="submission" date="2020-06" db="EMBL/GenBank/DDBJ databases">
        <authorList>
            <consortium name="Wellcome Sanger Institute Data Sharing"/>
        </authorList>
    </citation>
    <scope>NUCLEOTIDE SEQUENCE [LARGE SCALE GENOMIC DNA]</scope>
</reference>
<sequence>VPRDSSSQPRDPPSTSRPLVLFFSWLGAQPAAVAKYRDLYLERGMDVLLIQSRVMHFLWPRWGLDYGLTVLNILEEPPFSERVVLVHASSIGGYTFTQMLTHISEGRKGDGSLAHRVIGHVYDSLVAGSLEQMAVGLGKTLVPQLESFVKTAAMMYFWLFKSHTADFYEKGIQVFHKNPITSPALFFFCENDALSNSAALEKMIDVWRKRGVAVESRKWSKSIHAAHLRCHPEEYLHTLQHFLNSLPITLKKI</sequence>
<dbReference type="Gene3D" id="3.40.50.1820">
    <property type="entry name" value="alpha/beta hydrolase"/>
    <property type="match status" value="1"/>
</dbReference>
<dbReference type="AlphaFoldDB" id="A0A8C5H0V1"/>
<evidence type="ECO:0000313" key="1">
    <source>
        <dbReference type="Ensembl" id="ENSGWIP00000037915.1"/>
    </source>
</evidence>
<dbReference type="Pfam" id="PF05705">
    <property type="entry name" value="DUF829"/>
    <property type="match status" value="1"/>
</dbReference>
<reference evidence="1" key="3">
    <citation type="submission" date="2025-09" db="UniProtKB">
        <authorList>
            <consortium name="Ensembl"/>
        </authorList>
    </citation>
    <scope>IDENTIFICATION</scope>
</reference>
<dbReference type="GO" id="GO:0017171">
    <property type="term" value="F:serine hydrolase activity"/>
    <property type="evidence" value="ECO:0007669"/>
    <property type="project" value="TreeGrafter"/>
</dbReference>
<dbReference type="Ensembl" id="ENSGWIT00000041279.1">
    <property type="protein sequence ID" value="ENSGWIP00000037915.1"/>
    <property type="gene ID" value="ENSGWIG00000019456.1"/>
</dbReference>
<dbReference type="SUPFAM" id="SSF53474">
    <property type="entry name" value="alpha/beta-Hydrolases"/>
    <property type="match status" value="1"/>
</dbReference>
<dbReference type="Proteomes" id="UP000694680">
    <property type="component" value="Chromosome 6"/>
</dbReference>
<dbReference type="InterPro" id="IPR008547">
    <property type="entry name" value="DUF829_TMEM53"/>
</dbReference>
<gene>
    <name evidence="1" type="primary">LOC114465442</name>
</gene>
<dbReference type="PANTHER" id="PTHR20908:SF4">
    <property type="entry name" value="SI:DKEY-5I3.5"/>
    <property type="match status" value="1"/>
</dbReference>